<feature type="domain" description="Carrier" evidence="1">
    <location>
        <begin position="29"/>
        <end position="81"/>
    </location>
</feature>
<comment type="caution">
    <text evidence="2">The sequence shown here is derived from an EMBL/GenBank/DDBJ whole genome shotgun (WGS) entry which is preliminary data.</text>
</comment>
<dbReference type="Pfam" id="PF00550">
    <property type="entry name" value="PP-binding"/>
    <property type="match status" value="1"/>
</dbReference>
<evidence type="ECO:0000259" key="1">
    <source>
        <dbReference type="Pfam" id="PF00550"/>
    </source>
</evidence>
<dbReference type="InterPro" id="IPR009081">
    <property type="entry name" value="PP-bd_ACP"/>
</dbReference>
<reference evidence="2 3" key="1">
    <citation type="journal article" date="2015" name="Nature">
        <title>rRNA introns, odd ribosomes, and small enigmatic genomes across a large radiation of phyla.</title>
        <authorList>
            <person name="Brown C.T."/>
            <person name="Hug L.A."/>
            <person name="Thomas B.C."/>
            <person name="Sharon I."/>
            <person name="Castelle C.J."/>
            <person name="Singh A."/>
            <person name="Wilkins M.J."/>
            <person name="Williams K.H."/>
            <person name="Banfield J.F."/>
        </authorList>
    </citation>
    <scope>NUCLEOTIDE SEQUENCE [LARGE SCALE GENOMIC DNA]</scope>
</reference>
<accession>A0A0G1X0P2</accession>
<protein>
    <recommendedName>
        <fullName evidence="1">Carrier domain-containing protein</fullName>
    </recommendedName>
</protein>
<dbReference type="STRING" id="1618671.UY67_C0006G0016"/>
<gene>
    <name evidence="2" type="ORF">UY67_C0006G0016</name>
</gene>
<dbReference type="EMBL" id="LCQW01000006">
    <property type="protein sequence ID" value="KKW24561.1"/>
    <property type="molecule type" value="Genomic_DNA"/>
</dbReference>
<proteinExistence type="predicted"/>
<dbReference type="Gene3D" id="1.10.1200.10">
    <property type="entry name" value="ACP-like"/>
    <property type="match status" value="1"/>
</dbReference>
<organism evidence="2 3">
    <name type="scientific">Candidatus Kaiserbacteria bacterium GW2011_GWA2_52_12</name>
    <dbReference type="NCBI Taxonomy" id="1618671"/>
    <lineage>
        <taxon>Bacteria</taxon>
        <taxon>Candidatus Kaiseribacteriota</taxon>
    </lineage>
</organism>
<dbReference type="InterPro" id="IPR036736">
    <property type="entry name" value="ACP-like_sf"/>
</dbReference>
<name>A0A0G1X0P2_9BACT</name>
<sequence length="90" mass="10649">MSKNQKHQDVRRWLIEWFGHQVAGGEVEVERHAGDNYFDRGWIDSLSVITLISALEDEFEIHFSNEEFQERSFATIDGLAEIIEKKRKKR</sequence>
<evidence type="ECO:0000313" key="2">
    <source>
        <dbReference type="EMBL" id="KKW24561.1"/>
    </source>
</evidence>
<dbReference type="Proteomes" id="UP000034273">
    <property type="component" value="Unassembled WGS sequence"/>
</dbReference>
<dbReference type="AlphaFoldDB" id="A0A0G1X0P2"/>
<evidence type="ECO:0000313" key="3">
    <source>
        <dbReference type="Proteomes" id="UP000034273"/>
    </source>
</evidence>
<dbReference type="SUPFAM" id="SSF47336">
    <property type="entry name" value="ACP-like"/>
    <property type="match status" value="1"/>
</dbReference>